<keyword evidence="9" id="KW-0614">Plasmid</keyword>
<keyword evidence="10" id="KW-1185">Reference proteome</keyword>
<dbReference type="AlphaFoldDB" id="W0RQB4"/>
<dbReference type="InterPro" id="IPR039425">
    <property type="entry name" value="RNA_pol_sigma-70-like"/>
</dbReference>
<dbReference type="SUPFAM" id="SSF88946">
    <property type="entry name" value="Sigma2 domain of RNA polymerase sigma factors"/>
    <property type="match status" value="1"/>
</dbReference>
<gene>
    <name evidence="9" type="ORF">J421_5376</name>
</gene>
<keyword evidence="2" id="KW-0805">Transcription regulation</keyword>
<evidence type="ECO:0000256" key="3">
    <source>
        <dbReference type="ARBA" id="ARBA00023082"/>
    </source>
</evidence>
<dbReference type="InterPro" id="IPR014284">
    <property type="entry name" value="RNA_pol_sigma-70_dom"/>
</dbReference>
<dbReference type="Pfam" id="PF04542">
    <property type="entry name" value="Sigma70_r2"/>
    <property type="match status" value="1"/>
</dbReference>
<keyword evidence="3" id="KW-0731">Sigma factor</keyword>
<dbReference type="KEGG" id="gba:J421_5376"/>
<dbReference type="Pfam" id="PF08281">
    <property type="entry name" value="Sigma70_r4_2"/>
    <property type="match status" value="1"/>
</dbReference>
<dbReference type="GO" id="GO:0003677">
    <property type="term" value="F:DNA binding"/>
    <property type="evidence" value="ECO:0007669"/>
    <property type="project" value="UniProtKB-KW"/>
</dbReference>
<dbReference type="NCBIfam" id="TIGR02937">
    <property type="entry name" value="sigma70-ECF"/>
    <property type="match status" value="1"/>
</dbReference>
<evidence type="ECO:0000256" key="4">
    <source>
        <dbReference type="ARBA" id="ARBA00023125"/>
    </source>
</evidence>
<dbReference type="InterPro" id="IPR013324">
    <property type="entry name" value="RNA_pol_sigma_r3/r4-like"/>
</dbReference>
<reference evidence="9 10" key="1">
    <citation type="journal article" date="2014" name="Genome Announc.">
        <title>Genome Sequence and Methylome of Soil Bacterium Gemmatirosa kalamazoonensis KBS708T, a Member of the Rarely Cultivated Gemmatimonadetes Phylum.</title>
        <authorList>
            <person name="Debruyn J.M."/>
            <person name="Radosevich M."/>
            <person name="Wommack K.E."/>
            <person name="Polson S.W."/>
            <person name="Hauser L.J."/>
            <person name="Fawaz M.N."/>
            <person name="Korlach J."/>
            <person name="Tsai Y.C."/>
        </authorList>
    </citation>
    <scope>NUCLEOTIDE SEQUENCE [LARGE SCALE GENOMIC DNA]</scope>
    <source>
        <strain evidence="9 10">KBS708</strain>
        <plasmid evidence="10">Plasmid 1</plasmid>
    </source>
</reference>
<feature type="region of interest" description="Disordered" evidence="6">
    <location>
        <begin position="1"/>
        <end position="30"/>
    </location>
</feature>
<protein>
    <submittedName>
        <fullName evidence="9">RNA polymerase sigma factor, sigma-70 family</fullName>
    </submittedName>
</protein>
<evidence type="ECO:0000256" key="2">
    <source>
        <dbReference type="ARBA" id="ARBA00023015"/>
    </source>
</evidence>
<evidence type="ECO:0000313" key="10">
    <source>
        <dbReference type="Proteomes" id="UP000019151"/>
    </source>
</evidence>
<dbReference type="Proteomes" id="UP000019151">
    <property type="component" value="Plasmid 1"/>
</dbReference>
<feature type="domain" description="RNA polymerase sigma factor 70 region 4 type 2" evidence="8">
    <location>
        <begin position="151"/>
        <end position="201"/>
    </location>
</feature>
<dbReference type="InterPro" id="IPR013249">
    <property type="entry name" value="RNA_pol_sigma70_r4_t2"/>
</dbReference>
<dbReference type="Gene3D" id="1.10.10.10">
    <property type="entry name" value="Winged helix-like DNA-binding domain superfamily/Winged helix DNA-binding domain"/>
    <property type="match status" value="1"/>
</dbReference>
<dbReference type="EMBL" id="CP007129">
    <property type="protein sequence ID" value="AHG92911.1"/>
    <property type="molecule type" value="Genomic_DNA"/>
</dbReference>
<dbReference type="GO" id="GO:0016987">
    <property type="term" value="F:sigma factor activity"/>
    <property type="evidence" value="ECO:0007669"/>
    <property type="project" value="UniProtKB-KW"/>
</dbReference>
<evidence type="ECO:0000313" key="9">
    <source>
        <dbReference type="EMBL" id="AHG92911.1"/>
    </source>
</evidence>
<accession>W0RQB4</accession>
<evidence type="ECO:0000259" key="7">
    <source>
        <dbReference type="Pfam" id="PF04542"/>
    </source>
</evidence>
<dbReference type="InterPro" id="IPR007627">
    <property type="entry name" value="RNA_pol_sigma70_r2"/>
</dbReference>
<evidence type="ECO:0000256" key="1">
    <source>
        <dbReference type="ARBA" id="ARBA00010641"/>
    </source>
</evidence>
<name>W0RQB4_9BACT</name>
<geneLocation type="plasmid" evidence="9 10">
    <name>1</name>
</geneLocation>
<evidence type="ECO:0000256" key="5">
    <source>
        <dbReference type="ARBA" id="ARBA00023163"/>
    </source>
</evidence>
<organism evidence="9 10">
    <name type="scientific">Gemmatirosa kalamazoonensis</name>
    <dbReference type="NCBI Taxonomy" id="861299"/>
    <lineage>
        <taxon>Bacteria</taxon>
        <taxon>Pseudomonadati</taxon>
        <taxon>Gemmatimonadota</taxon>
        <taxon>Gemmatimonadia</taxon>
        <taxon>Gemmatimonadales</taxon>
        <taxon>Gemmatimonadaceae</taxon>
        <taxon>Gemmatirosa</taxon>
    </lineage>
</organism>
<evidence type="ECO:0000256" key="6">
    <source>
        <dbReference type="SAM" id="MobiDB-lite"/>
    </source>
</evidence>
<dbReference type="InterPro" id="IPR036388">
    <property type="entry name" value="WH-like_DNA-bd_sf"/>
</dbReference>
<feature type="domain" description="RNA polymerase sigma-70 region 2" evidence="7">
    <location>
        <begin position="50"/>
        <end position="116"/>
    </location>
</feature>
<dbReference type="PANTHER" id="PTHR43133">
    <property type="entry name" value="RNA POLYMERASE ECF-TYPE SIGMA FACTO"/>
    <property type="match status" value="1"/>
</dbReference>
<keyword evidence="5" id="KW-0804">Transcription</keyword>
<dbReference type="InterPro" id="IPR013325">
    <property type="entry name" value="RNA_pol_sigma_r2"/>
</dbReference>
<dbReference type="GO" id="GO:0006352">
    <property type="term" value="P:DNA-templated transcription initiation"/>
    <property type="evidence" value="ECO:0007669"/>
    <property type="project" value="InterPro"/>
</dbReference>
<evidence type="ECO:0000259" key="8">
    <source>
        <dbReference type="Pfam" id="PF08281"/>
    </source>
</evidence>
<keyword evidence="4" id="KW-0238">DNA-binding</keyword>
<comment type="similarity">
    <text evidence="1">Belongs to the sigma-70 factor family. ECF subfamily.</text>
</comment>
<dbReference type="SUPFAM" id="SSF88659">
    <property type="entry name" value="Sigma3 and sigma4 domains of RNA polymerase sigma factors"/>
    <property type="match status" value="1"/>
</dbReference>
<sequence>MHDRDDPAGGGDASPRRSPRTGATNDEAAAEDAALVRRARAGDEGAFGALVRKHVRAAHAAALVVLGDAEEADDAVQDAFVSALRRLEDCRPEEKFRPWLLTIVRNRAIDLRRRSRVRRADSLDVVGETVAASPAQGPLRAAERADARAHLAAALATLTDVRREVVLLHDLEGWSHREIGEHLGLAEGTVRAHLFWARRDLRRRLSAEWRRDDDDA</sequence>
<dbReference type="InParanoid" id="W0RQB4"/>
<dbReference type="Gene3D" id="1.10.1740.10">
    <property type="match status" value="1"/>
</dbReference>
<dbReference type="PANTHER" id="PTHR43133:SF8">
    <property type="entry name" value="RNA POLYMERASE SIGMA FACTOR HI_1459-RELATED"/>
    <property type="match status" value="1"/>
</dbReference>
<dbReference type="HOGENOM" id="CLU_047691_3_0_0"/>
<proteinExistence type="inferred from homology"/>